<dbReference type="SMART" id="SM00418">
    <property type="entry name" value="HTH_ARSR"/>
    <property type="match status" value="1"/>
</dbReference>
<accession>A0ABS7I5C1</accession>
<proteinExistence type="predicted"/>
<dbReference type="InterPro" id="IPR001845">
    <property type="entry name" value="HTH_ArsR_DNA-bd_dom"/>
</dbReference>
<evidence type="ECO:0000313" key="2">
    <source>
        <dbReference type="EMBL" id="MBW9111614.1"/>
    </source>
</evidence>
<dbReference type="CDD" id="cd00090">
    <property type="entry name" value="HTH_ARSR"/>
    <property type="match status" value="1"/>
</dbReference>
<dbReference type="RefSeq" id="WP_220291610.1">
    <property type="nucleotide sequence ID" value="NZ_JAEUAX010000013.1"/>
</dbReference>
<dbReference type="Proteomes" id="UP000777440">
    <property type="component" value="Unassembled WGS sequence"/>
</dbReference>
<organism evidence="2 3">
    <name type="scientific">Microbacterium ureisolvens</name>
    <dbReference type="NCBI Taxonomy" id="2781186"/>
    <lineage>
        <taxon>Bacteria</taxon>
        <taxon>Bacillati</taxon>
        <taxon>Actinomycetota</taxon>
        <taxon>Actinomycetes</taxon>
        <taxon>Micrococcales</taxon>
        <taxon>Microbacteriaceae</taxon>
        <taxon>Microbacterium</taxon>
    </lineage>
</organism>
<reference evidence="2 3" key="1">
    <citation type="journal article" date="2021" name="MBio">
        <title>Poor Competitiveness of Bradyrhizobium in Pigeon Pea Root Colonization in Indian Soils.</title>
        <authorList>
            <person name="Chalasani D."/>
            <person name="Basu A."/>
            <person name="Pullabhotla S.V.S.R.N."/>
            <person name="Jorrin B."/>
            <person name="Neal A.L."/>
            <person name="Poole P.S."/>
            <person name="Podile A.R."/>
            <person name="Tkacz A."/>
        </authorList>
    </citation>
    <scope>NUCLEOTIDE SEQUENCE [LARGE SCALE GENOMIC DNA]</scope>
    <source>
        <strain evidence="2 3">HU12</strain>
    </source>
</reference>
<dbReference type="EMBL" id="JAEUAX010000013">
    <property type="protein sequence ID" value="MBW9111614.1"/>
    <property type="molecule type" value="Genomic_DNA"/>
</dbReference>
<keyword evidence="3" id="KW-1185">Reference proteome</keyword>
<protein>
    <submittedName>
        <fullName evidence="2">ArsR family transcriptional regulator</fullName>
    </submittedName>
</protein>
<dbReference type="SUPFAM" id="SSF46785">
    <property type="entry name" value="Winged helix' DNA-binding domain"/>
    <property type="match status" value="1"/>
</dbReference>
<dbReference type="InterPro" id="IPR036388">
    <property type="entry name" value="WH-like_DNA-bd_sf"/>
</dbReference>
<comment type="caution">
    <text evidence="2">The sequence shown here is derived from an EMBL/GenBank/DDBJ whole genome shotgun (WGS) entry which is preliminary data.</text>
</comment>
<evidence type="ECO:0000259" key="1">
    <source>
        <dbReference type="SMART" id="SM00418"/>
    </source>
</evidence>
<evidence type="ECO:0000313" key="3">
    <source>
        <dbReference type="Proteomes" id="UP000777440"/>
    </source>
</evidence>
<dbReference type="Gene3D" id="1.10.10.10">
    <property type="entry name" value="Winged helix-like DNA-binding domain superfamily/Winged helix DNA-binding domain"/>
    <property type="match status" value="1"/>
</dbReference>
<dbReference type="InterPro" id="IPR036390">
    <property type="entry name" value="WH_DNA-bd_sf"/>
</dbReference>
<name>A0ABS7I5C1_9MICO</name>
<dbReference type="Pfam" id="PF01022">
    <property type="entry name" value="HTH_5"/>
    <property type="match status" value="1"/>
</dbReference>
<gene>
    <name evidence="2" type="ORF">JNB61_17735</name>
</gene>
<dbReference type="InterPro" id="IPR011991">
    <property type="entry name" value="ArsR-like_HTH"/>
</dbReference>
<sequence>MTTGYSAISSYSRVEIMHLLQERPQRAISELVEATGLHANTVREHVQRLIDAGYVIAETEHRTTRGRPRVLYSAATGSDQASSPVAVRRAEEAARRGDLLRRVYGSETDADLGADALHQLDALVEDLGEAGFDPLVDARDLTVDLTPCPHVPAAEHRGVLCSVHVGLMDSVLAQAGGPLRVEGIAPSCDPTQCVVQLATAGG</sequence>
<feature type="domain" description="HTH arsR-type" evidence="1">
    <location>
        <begin position="3"/>
        <end position="95"/>
    </location>
</feature>